<dbReference type="EMBL" id="QFNK01000294">
    <property type="protein sequence ID" value="PZO81724.1"/>
    <property type="molecule type" value="Genomic_DNA"/>
</dbReference>
<proteinExistence type="predicted"/>
<dbReference type="Pfam" id="PF04377">
    <property type="entry name" value="ATE_C"/>
    <property type="match status" value="1"/>
</dbReference>
<dbReference type="SUPFAM" id="SSF55729">
    <property type="entry name" value="Acyl-CoA N-acyltransferases (Nat)"/>
    <property type="match status" value="1"/>
</dbReference>
<evidence type="ECO:0000259" key="1">
    <source>
        <dbReference type="Pfam" id="PF04377"/>
    </source>
</evidence>
<sequence length="263" mass="30602">MSNLVTYIGPKRLCTYWPKDRMESRNVFVAPSEPLTKEDAKSLKFSLLERGLLTNRDGGHFPVCPDCPSSRACRNMRINPDEFSMTASQRYRLKTFTRDMEFKIEPARFYNEYYALYKRYINGRHGDTATEMAHADQDKYKRITLDSATWQLVAREKQTQKILSIAWIDQHEKDFTLEYLAYDLDNAKKSPGISTILFLANSIKTMGDRFLYLGSWSPGSPKLDYKQRFNGLEIHSRNGWVPFDKEAHNARPPIPGYSRMLMP</sequence>
<organism evidence="2 3">
    <name type="scientific">Micavibrio aeruginosavorus</name>
    <dbReference type="NCBI Taxonomy" id="349221"/>
    <lineage>
        <taxon>Bacteria</taxon>
        <taxon>Pseudomonadati</taxon>
        <taxon>Bdellovibrionota</taxon>
        <taxon>Bdellovibrionia</taxon>
        <taxon>Bdellovibrionales</taxon>
        <taxon>Pseudobdellovibrionaceae</taxon>
        <taxon>Micavibrio</taxon>
    </lineage>
</organism>
<evidence type="ECO:0000313" key="3">
    <source>
        <dbReference type="Proteomes" id="UP000249557"/>
    </source>
</evidence>
<feature type="domain" description="N-end rule aminoacyl transferase C-terminal" evidence="1">
    <location>
        <begin position="112"/>
        <end position="234"/>
    </location>
</feature>
<protein>
    <recommendedName>
        <fullName evidence="1">N-end rule aminoacyl transferase C-terminal domain-containing protein</fullName>
    </recommendedName>
</protein>
<dbReference type="InterPro" id="IPR007472">
    <property type="entry name" value="N-end_Aminoacyl_Trfase_C"/>
</dbReference>
<dbReference type="Proteomes" id="UP000249557">
    <property type="component" value="Unassembled WGS sequence"/>
</dbReference>
<dbReference type="InterPro" id="IPR016181">
    <property type="entry name" value="Acyl_CoA_acyltransferase"/>
</dbReference>
<dbReference type="GO" id="GO:0004057">
    <property type="term" value="F:arginyl-tRNA--protein transferase activity"/>
    <property type="evidence" value="ECO:0007669"/>
    <property type="project" value="InterPro"/>
</dbReference>
<evidence type="ECO:0000313" key="2">
    <source>
        <dbReference type="EMBL" id="PZO81724.1"/>
    </source>
</evidence>
<reference evidence="2 3" key="1">
    <citation type="submission" date="2017-08" db="EMBL/GenBank/DDBJ databases">
        <title>Infants hospitalized years apart are colonized by the same room-sourced microbial strains.</title>
        <authorList>
            <person name="Brooks B."/>
            <person name="Olm M.R."/>
            <person name="Firek B.A."/>
            <person name="Baker R."/>
            <person name="Thomas B.C."/>
            <person name="Morowitz M.J."/>
            <person name="Banfield J.F."/>
        </authorList>
    </citation>
    <scope>NUCLEOTIDE SEQUENCE [LARGE SCALE GENOMIC DNA]</scope>
    <source>
        <strain evidence="2">S2_018_000_R2_104</strain>
    </source>
</reference>
<dbReference type="AlphaFoldDB" id="A0A2W4ZH52"/>
<name>A0A2W4ZH52_9BACT</name>
<accession>A0A2W4ZH52</accession>
<comment type="caution">
    <text evidence="2">The sequence shown here is derived from an EMBL/GenBank/DDBJ whole genome shotgun (WGS) entry which is preliminary data.</text>
</comment>
<gene>
    <name evidence="2" type="ORF">DI626_10650</name>
</gene>